<name>A0A5J4W1F9_9EUKA</name>
<organism evidence="1 2">
    <name type="scientific">Streblomastix strix</name>
    <dbReference type="NCBI Taxonomy" id="222440"/>
    <lineage>
        <taxon>Eukaryota</taxon>
        <taxon>Metamonada</taxon>
        <taxon>Preaxostyla</taxon>
        <taxon>Oxymonadida</taxon>
        <taxon>Streblomastigidae</taxon>
        <taxon>Streblomastix</taxon>
    </lineage>
</organism>
<dbReference type="OrthoDB" id="10500762at2759"/>
<comment type="caution">
    <text evidence="1">The sequence shown here is derived from an EMBL/GenBank/DDBJ whole genome shotgun (WGS) entry which is preliminary data.</text>
</comment>
<evidence type="ECO:0000313" key="2">
    <source>
        <dbReference type="Proteomes" id="UP000324800"/>
    </source>
</evidence>
<gene>
    <name evidence="1" type="ORF">EZS28_015840</name>
</gene>
<dbReference type="Proteomes" id="UP000324800">
    <property type="component" value="Unassembled WGS sequence"/>
</dbReference>
<proteinExistence type="predicted"/>
<evidence type="ECO:0000313" key="1">
    <source>
        <dbReference type="EMBL" id="KAA6388632.1"/>
    </source>
</evidence>
<dbReference type="EMBL" id="SNRW01003906">
    <property type="protein sequence ID" value="KAA6388632.1"/>
    <property type="molecule type" value="Genomic_DNA"/>
</dbReference>
<dbReference type="AlphaFoldDB" id="A0A5J4W1F9"/>
<reference evidence="1 2" key="1">
    <citation type="submission" date="2019-03" db="EMBL/GenBank/DDBJ databases">
        <title>Single cell metagenomics reveals metabolic interactions within the superorganism composed of flagellate Streblomastix strix and complex community of Bacteroidetes bacteria on its surface.</title>
        <authorList>
            <person name="Treitli S.C."/>
            <person name="Kolisko M."/>
            <person name="Husnik F."/>
            <person name="Keeling P."/>
            <person name="Hampl V."/>
        </authorList>
    </citation>
    <scope>NUCLEOTIDE SEQUENCE [LARGE SCALE GENOMIC DNA]</scope>
    <source>
        <strain evidence="1">ST1C</strain>
    </source>
</reference>
<protein>
    <submittedName>
        <fullName evidence="1">Uncharacterized protein</fullName>
    </submittedName>
</protein>
<accession>A0A5J4W1F9</accession>
<sequence>MHLQQLGTIEATLKSNSVDAFRNDGEHHYSIKEIKPESQMPALFDKEILISLSDTDHDVTQIQNSFLSIVLTANVQFDNKFDRYEESYKDGTVLFIGLKSANQVIREYTIYHRGRTIDGTLQNDSTTEQFIYNTVKQRSEKNNRKHIHLLYENIHKYDTSACGTYVTIREIEEAIKDQASVPYTMPIRFRLSIPLDNILIFSGFTDYPNSLFGDLKIKFKINPNAFVFAQVNPIISMAKYYTMNKTDLMASGPDKLKNIDLLFRNWSLGYQYTKQFTQMGCTADLITKISIEQITDSGLKNLMCSITPVTLSIKNYVETEVTANMSGYKATNDCLQRVRDFCANRPFVVPSQRVEAWSFSTSATTTGIRTSQNIPLSHVTDLCLLFPKDARATACYENPCYHNMQVTTCGRNFPDMPMNTLDQQFFQMQLNASNLDLLFEATDEFEDALTTPRNTASKRLNPHTDLTSFMITLQCERNSNGALTFDGLDTNNQNVSVELRGGPIYQGETDCYYNVDLMGKRPPPPILCTIHDTFWLFGPANGGTCVYDVNNTFDEVISQIEG</sequence>